<keyword evidence="4" id="KW-0255">Endonuclease</keyword>
<keyword evidence="1" id="KW-0489">Methyltransferase</keyword>
<evidence type="ECO:0000256" key="2">
    <source>
        <dbReference type="ARBA" id="ARBA00022679"/>
    </source>
</evidence>
<dbReference type="InterPro" id="IPR050953">
    <property type="entry name" value="N4_N6_ade-DNA_methylase"/>
</dbReference>
<evidence type="ECO:0000256" key="3">
    <source>
        <dbReference type="ARBA" id="ARBA00022691"/>
    </source>
</evidence>
<organism evidence="4 5">
    <name type="scientific">Bifidobacterium catulorum</name>
    <dbReference type="NCBI Taxonomy" id="1630173"/>
    <lineage>
        <taxon>Bacteria</taxon>
        <taxon>Bacillati</taxon>
        <taxon>Actinomycetota</taxon>
        <taxon>Actinomycetes</taxon>
        <taxon>Bifidobacteriales</taxon>
        <taxon>Bifidobacteriaceae</taxon>
        <taxon>Bifidobacterium</taxon>
    </lineage>
</organism>
<dbReference type="InterPro" id="IPR029063">
    <property type="entry name" value="SAM-dependent_MTases_sf"/>
</dbReference>
<dbReference type="GO" id="GO:0004519">
    <property type="term" value="F:endonuclease activity"/>
    <property type="evidence" value="ECO:0007669"/>
    <property type="project" value="UniProtKB-KW"/>
</dbReference>
<evidence type="ECO:0000256" key="1">
    <source>
        <dbReference type="ARBA" id="ARBA00022603"/>
    </source>
</evidence>
<evidence type="ECO:0000313" key="4">
    <source>
        <dbReference type="EMBL" id="PWG60740.1"/>
    </source>
</evidence>
<keyword evidence="2" id="KW-0808">Transferase</keyword>
<evidence type="ECO:0000313" key="5">
    <source>
        <dbReference type="Proteomes" id="UP000245753"/>
    </source>
</evidence>
<comment type="caution">
    <text evidence="4">The sequence shown here is derived from an EMBL/GenBank/DDBJ whole genome shotgun (WGS) entry which is preliminary data.</text>
</comment>
<dbReference type="GO" id="GO:0008168">
    <property type="term" value="F:methyltransferase activity"/>
    <property type="evidence" value="ECO:0007669"/>
    <property type="project" value="UniProtKB-KW"/>
</dbReference>
<dbReference type="Gene3D" id="3.40.50.150">
    <property type="entry name" value="Vaccinia Virus protein VP39"/>
    <property type="match status" value="1"/>
</dbReference>
<dbReference type="OrthoDB" id="4280289at2"/>
<dbReference type="AlphaFoldDB" id="A0A2U2MV61"/>
<reference evidence="4 5" key="1">
    <citation type="journal article" date="2018" name="Int. J. Syst. Evol. Microbiol.">
        <title>Bifidobacterium catulorum sp. nov., a novel taxon from the faeces of the baby common marmoset (Callithrix jacchus).</title>
        <authorList>
            <person name="Modesto M."/>
            <person name="Michelini S."/>
            <person name="Oki K."/>
            <person name="Biavati B."/>
            <person name="Watanabe K."/>
            <person name="Mattarelli P."/>
        </authorList>
    </citation>
    <scope>NUCLEOTIDE SEQUENCE [LARGE SCALE GENOMIC DNA]</scope>
    <source>
        <strain evidence="4 5">MRM 8.19</strain>
    </source>
</reference>
<dbReference type="RefSeq" id="WP_109136335.1">
    <property type="nucleotide sequence ID" value="NZ_QFFN01000001.1"/>
</dbReference>
<keyword evidence="3" id="KW-0949">S-adenosyl-L-methionine</keyword>
<dbReference type="PANTHER" id="PTHR33841:SF5">
    <property type="entry name" value="DNA METHYLASE (MODIFICATION METHYLASE) (METHYLTRANSFERASE)-RELATED"/>
    <property type="match status" value="1"/>
</dbReference>
<dbReference type="EMBL" id="QFFN01000001">
    <property type="protein sequence ID" value="PWG60740.1"/>
    <property type="molecule type" value="Genomic_DNA"/>
</dbReference>
<keyword evidence="5" id="KW-1185">Reference proteome</keyword>
<proteinExistence type="predicted"/>
<dbReference type="REBASE" id="384801">
    <property type="entry name" value="M1.Bca819ORF420P"/>
</dbReference>
<gene>
    <name evidence="4" type="ORF">DF200_00420</name>
</gene>
<accession>A0A2U2MV61</accession>
<keyword evidence="4" id="KW-0378">Hydrolase</keyword>
<keyword evidence="4" id="KW-0540">Nuclease</keyword>
<name>A0A2U2MV61_9BIFI</name>
<sequence>MAAQVKSKQRVEEHGEVFTNEREVNAMLDMVKQETERIDSRFLEPACGDGNFLSEVLRRKLAVVTERYGKSQLEYERYTFVAVSSIYGVDILQDNVEECRERLYGIVKDTYEQQFKDDCRPEVLDSIRYLLSKNILCGDALTLTTSDGKPIVFPEWSLVMGSKVKRRDFTFAALLNVSTDMPTLDMAADEIDLDEMGKRIPKPIKEYPMTSFLEVAKYE</sequence>
<dbReference type="Proteomes" id="UP000245753">
    <property type="component" value="Unassembled WGS sequence"/>
</dbReference>
<dbReference type="GO" id="GO:0032259">
    <property type="term" value="P:methylation"/>
    <property type="evidence" value="ECO:0007669"/>
    <property type="project" value="UniProtKB-KW"/>
</dbReference>
<dbReference type="PANTHER" id="PTHR33841">
    <property type="entry name" value="DNA METHYLTRANSFERASE YEEA-RELATED"/>
    <property type="match status" value="1"/>
</dbReference>
<dbReference type="SUPFAM" id="SSF53335">
    <property type="entry name" value="S-adenosyl-L-methionine-dependent methyltransferases"/>
    <property type="match status" value="1"/>
</dbReference>
<protein>
    <submittedName>
        <fullName evidence="4">Restriction endonuclease subunit M</fullName>
    </submittedName>
</protein>